<name>A0A0M0JE79_9EUKA</name>
<dbReference type="AlphaFoldDB" id="A0A0M0JE79"/>
<dbReference type="Proteomes" id="UP000037460">
    <property type="component" value="Unassembled WGS sequence"/>
</dbReference>
<proteinExistence type="predicted"/>
<evidence type="ECO:0000313" key="3">
    <source>
        <dbReference type="Proteomes" id="UP000037460"/>
    </source>
</evidence>
<evidence type="ECO:0000313" key="2">
    <source>
        <dbReference type="EMBL" id="KOO24667.1"/>
    </source>
</evidence>
<dbReference type="SUPFAM" id="SSF55961">
    <property type="entry name" value="Bet v1-like"/>
    <property type="match status" value="1"/>
</dbReference>
<feature type="domain" description="START" evidence="1">
    <location>
        <begin position="1"/>
        <end position="174"/>
    </location>
</feature>
<gene>
    <name evidence="2" type="ORF">Ctob_001889</name>
</gene>
<protein>
    <recommendedName>
        <fullName evidence="1">START domain-containing protein</fullName>
    </recommendedName>
</protein>
<dbReference type="GO" id="GO:0008289">
    <property type="term" value="F:lipid binding"/>
    <property type="evidence" value="ECO:0007669"/>
    <property type="project" value="InterPro"/>
</dbReference>
<dbReference type="Gene3D" id="3.30.530.20">
    <property type="match status" value="1"/>
</dbReference>
<dbReference type="PROSITE" id="PS50848">
    <property type="entry name" value="START"/>
    <property type="match status" value="1"/>
</dbReference>
<accession>A0A0M0JE79</accession>
<sequence>MLCDVQHRVQWDTSTKDIRVLRTTGTAVHSAIHKQAGDAMSLFWLVEAPWPLAHREYVLHRKLTTFEGRGGAGGDGDGAVNRAGDGVYIKVDTADDEPASRAMWPNVATKCVRVNDYWNVQVVWAGGCGTCFRSLAREHPMTNLLPKWVMSWLIDKMLPKSLGSLKQTAIEYERRSDAERDGERVVEPVGA</sequence>
<dbReference type="EMBL" id="JWZX01003070">
    <property type="protein sequence ID" value="KOO24667.1"/>
    <property type="molecule type" value="Genomic_DNA"/>
</dbReference>
<dbReference type="InterPro" id="IPR002913">
    <property type="entry name" value="START_lipid-bd_dom"/>
</dbReference>
<dbReference type="InterPro" id="IPR023393">
    <property type="entry name" value="START-like_dom_sf"/>
</dbReference>
<keyword evidence="3" id="KW-1185">Reference proteome</keyword>
<organism evidence="2 3">
    <name type="scientific">Chrysochromulina tobinii</name>
    <dbReference type="NCBI Taxonomy" id="1460289"/>
    <lineage>
        <taxon>Eukaryota</taxon>
        <taxon>Haptista</taxon>
        <taxon>Haptophyta</taxon>
        <taxon>Prymnesiophyceae</taxon>
        <taxon>Prymnesiales</taxon>
        <taxon>Chrysochromulinaceae</taxon>
        <taxon>Chrysochromulina</taxon>
    </lineage>
</organism>
<comment type="caution">
    <text evidence="2">The sequence shown here is derived from an EMBL/GenBank/DDBJ whole genome shotgun (WGS) entry which is preliminary data.</text>
</comment>
<reference evidence="3" key="1">
    <citation type="journal article" date="2015" name="PLoS Genet.">
        <title>Genome Sequence and Transcriptome Analyses of Chrysochromulina tobin: Metabolic Tools for Enhanced Algal Fitness in the Prominent Order Prymnesiales (Haptophyceae).</title>
        <authorList>
            <person name="Hovde B.T."/>
            <person name="Deodato C.R."/>
            <person name="Hunsperger H.M."/>
            <person name="Ryken S.A."/>
            <person name="Yost W."/>
            <person name="Jha R.K."/>
            <person name="Patterson J."/>
            <person name="Monnat R.J. Jr."/>
            <person name="Barlow S.B."/>
            <person name="Starkenburg S.R."/>
            <person name="Cattolico R.A."/>
        </authorList>
    </citation>
    <scope>NUCLEOTIDE SEQUENCE</scope>
    <source>
        <strain evidence="3">CCMP291</strain>
    </source>
</reference>
<evidence type="ECO:0000259" key="1">
    <source>
        <dbReference type="PROSITE" id="PS50848"/>
    </source>
</evidence>